<protein>
    <submittedName>
        <fullName evidence="2">Uncharacterized protein</fullName>
    </submittedName>
</protein>
<dbReference type="AlphaFoldDB" id="A0A6C0BDQ3"/>
<evidence type="ECO:0000256" key="1">
    <source>
        <dbReference type="SAM" id="MobiDB-lite"/>
    </source>
</evidence>
<reference evidence="2" key="1">
    <citation type="journal article" date="2020" name="Nature">
        <title>Giant virus diversity and host interactions through global metagenomics.</title>
        <authorList>
            <person name="Schulz F."/>
            <person name="Roux S."/>
            <person name="Paez-Espino D."/>
            <person name="Jungbluth S."/>
            <person name="Walsh D.A."/>
            <person name="Denef V.J."/>
            <person name="McMahon K.D."/>
            <person name="Konstantinidis K.T."/>
            <person name="Eloe-Fadrosh E.A."/>
            <person name="Kyrpides N.C."/>
            <person name="Woyke T."/>
        </authorList>
    </citation>
    <scope>NUCLEOTIDE SEQUENCE</scope>
    <source>
        <strain evidence="2">GVMAG-M-3300010160-26</strain>
    </source>
</reference>
<feature type="region of interest" description="Disordered" evidence="1">
    <location>
        <begin position="18"/>
        <end position="85"/>
    </location>
</feature>
<feature type="compositionally biased region" description="Polar residues" evidence="1">
    <location>
        <begin position="45"/>
        <end position="77"/>
    </location>
</feature>
<accession>A0A6C0BDQ3</accession>
<dbReference type="EMBL" id="MN739114">
    <property type="protein sequence ID" value="QHS89608.1"/>
    <property type="molecule type" value="Genomic_DNA"/>
</dbReference>
<sequence length="129" mass="14076">MNTVFGGYTGAGYMYGGSDSEHTSENSNNFDGGNMSDGEKYGSNGDISETISSNDGGTMNEGSEFSDGGTNVASIDTSKLKGGAIQNKKDFNQSWFIEKHRQPNKSKSRDYNKYEELVEIIYEALKSHN</sequence>
<evidence type="ECO:0000313" key="2">
    <source>
        <dbReference type="EMBL" id="QHS89608.1"/>
    </source>
</evidence>
<name>A0A6C0BDQ3_9ZZZZ</name>
<organism evidence="2">
    <name type="scientific">viral metagenome</name>
    <dbReference type="NCBI Taxonomy" id="1070528"/>
    <lineage>
        <taxon>unclassified sequences</taxon>
        <taxon>metagenomes</taxon>
        <taxon>organismal metagenomes</taxon>
    </lineage>
</organism>
<proteinExistence type="predicted"/>